<feature type="non-terminal residue" evidence="1">
    <location>
        <position position="62"/>
    </location>
</feature>
<proteinExistence type="predicted"/>
<keyword evidence="2" id="KW-1185">Reference proteome</keyword>
<accession>A0A391NT24</accession>
<evidence type="ECO:0000313" key="1">
    <source>
        <dbReference type="EMBL" id="GCA64434.1"/>
    </source>
</evidence>
<evidence type="ECO:0000313" key="2">
    <source>
        <dbReference type="Proteomes" id="UP000265618"/>
    </source>
</evidence>
<organism evidence="1 2">
    <name type="scientific">Kipferlia bialata</name>
    <dbReference type="NCBI Taxonomy" id="797122"/>
    <lineage>
        <taxon>Eukaryota</taxon>
        <taxon>Metamonada</taxon>
        <taxon>Carpediemonas-like organisms</taxon>
        <taxon>Kipferlia</taxon>
    </lineage>
</organism>
<comment type="caution">
    <text evidence="1">The sequence shown here is derived from an EMBL/GenBank/DDBJ whole genome shotgun (WGS) entry which is preliminary data.</text>
</comment>
<reference evidence="1 2" key="1">
    <citation type="journal article" date="2018" name="PLoS ONE">
        <title>The draft genome of Kipferlia bialata reveals reductive genome evolution in fornicate parasites.</title>
        <authorList>
            <person name="Tanifuji G."/>
            <person name="Takabayashi S."/>
            <person name="Kume K."/>
            <person name="Takagi M."/>
            <person name="Nakayama T."/>
            <person name="Kamikawa R."/>
            <person name="Inagaki Y."/>
            <person name="Hashimoto T."/>
        </authorList>
    </citation>
    <scope>NUCLEOTIDE SEQUENCE [LARGE SCALE GENOMIC DNA]</scope>
    <source>
        <strain evidence="1">NY0173</strain>
    </source>
</reference>
<name>A0A391NT24_9EUKA</name>
<dbReference type="Proteomes" id="UP000265618">
    <property type="component" value="Unassembled WGS sequence"/>
</dbReference>
<dbReference type="AlphaFoldDB" id="A0A391NT24"/>
<dbReference type="EMBL" id="BDIP01007218">
    <property type="protein sequence ID" value="GCA64434.1"/>
    <property type="molecule type" value="Genomic_DNA"/>
</dbReference>
<sequence>MHRIALRLSLSHTGFCPPPSTPPLQIVVGNPSAMRDLLELTNEQFSVMFKGMHGMAALVMDE</sequence>
<gene>
    <name evidence="1" type="ORF">KIPB_014253</name>
</gene>
<protein>
    <submittedName>
        <fullName evidence="1">Uncharacterized protein</fullName>
    </submittedName>
</protein>